<accession>D2R4Z6</accession>
<dbReference type="InterPro" id="IPR017853">
    <property type="entry name" value="GH"/>
</dbReference>
<dbReference type="SUPFAM" id="SSF51445">
    <property type="entry name" value="(Trans)glycosidases"/>
    <property type="match status" value="1"/>
</dbReference>
<evidence type="ECO:0000256" key="3">
    <source>
        <dbReference type="ARBA" id="ARBA00023326"/>
    </source>
</evidence>
<dbReference type="InterPro" id="IPR001000">
    <property type="entry name" value="GH10_dom"/>
</dbReference>
<dbReference type="Pfam" id="PF00331">
    <property type="entry name" value="Glyco_hydro_10"/>
    <property type="match status" value="1"/>
</dbReference>
<dbReference type="eggNOG" id="COG3693">
    <property type="taxonomic scope" value="Bacteria"/>
</dbReference>
<reference evidence="5 6" key="1">
    <citation type="journal article" date="2009" name="Stand. Genomic Sci.">
        <title>Complete genome sequence of Pirellula staleyi type strain (ATCC 27377).</title>
        <authorList>
            <person name="Clum A."/>
            <person name="Tindall B.J."/>
            <person name="Sikorski J."/>
            <person name="Ivanova N."/>
            <person name="Mavrommatis K."/>
            <person name="Lucas S."/>
            <person name="Glavina del Rio T."/>
            <person name="Nolan M."/>
            <person name="Chen F."/>
            <person name="Tice H."/>
            <person name="Pitluck S."/>
            <person name="Cheng J.F."/>
            <person name="Chertkov O."/>
            <person name="Brettin T."/>
            <person name="Han C."/>
            <person name="Detter J.C."/>
            <person name="Kuske C."/>
            <person name="Bruce D."/>
            <person name="Goodwin L."/>
            <person name="Ovchinikova G."/>
            <person name="Pati A."/>
            <person name="Mikhailova N."/>
            <person name="Chen A."/>
            <person name="Palaniappan K."/>
            <person name="Land M."/>
            <person name="Hauser L."/>
            <person name="Chang Y.J."/>
            <person name="Jeffries C.D."/>
            <person name="Chain P."/>
            <person name="Rohde M."/>
            <person name="Goker M."/>
            <person name="Bristow J."/>
            <person name="Eisen J.A."/>
            <person name="Markowitz V."/>
            <person name="Hugenholtz P."/>
            <person name="Kyrpides N.C."/>
            <person name="Klenk H.P."/>
            <person name="Lapidus A."/>
        </authorList>
    </citation>
    <scope>NUCLEOTIDE SEQUENCE [LARGE SCALE GENOMIC DNA]</scope>
    <source>
        <strain evidence="6">ATCC 27377 / DSM 6068 / ICPB 4128</strain>
    </source>
</reference>
<evidence type="ECO:0000256" key="1">
    <source>
        <dbReference type="ARBA" id="ARBA00022801"/>
    </source>
</evidence>
<gene>
    <name evidence="5" type="ordered locus">Psta_4310</name>
</gene>
<feature type="domain" description="GH10" evidence="4">
    <location>
        <begin position="207"/>
        <end position="288"/>
    </location>
</feature>
<sequence length="495" mass="55409">MGQMRFFAPQAERISPSAPERAYIAGAEGTPWECRIEYDSGLLTITRDARESGHLYFPWNVLGQGEVVLSTASLMERVEPYHLPVELARGCINRLRNQSHIWQQAGMTLPPKFTKLLKEASTIFARAATGQHDDAAAANWAEQAICLAVEAAELLVQNYTAQVLAIRRGGGNPLSTLVVGRLEKIPTPPLDASFIAAFNMASIGATWKDLEPVAGTRDFTRVDETLVWARERGLRLMVGPLLSLTPQHLPDWLYLWEDEFEELQQFVRQHVEAVVQRYKGKVHLWHVAAGMNCSRSLSLDEEQRLKLTVEAIELVRAIDPRTPVFVSFDQPWGEYIASEDQELTPLNFADTLIRGELGLSGVGIDINFGYWPGGTLLRDPLEISRMLDRWTYLQVPLVISLAIPSSSAPDPTARKPLKPVPGMSAAGISPTWQRQQLEKILPLFACKQSVQAILWNQWSDESQHELPHAGLIDYTGKEKPALDYLKTFRRDTIGN</sequence>
<organism evidence="5 6">
    <name type="scientific">Pirellula staleyi (strain ATCC 27377 / DSM 6068 / ICPB 4128)</name>
    <name type="common">Pirella staleyi</name>
    <dbReference type="NCBI Taxonomy" id="530564"/>
    <lineage>
        <taxon>Bacteria</taxon>
        <taxon>Pseudomonadati</taxon>
        <taxon>Planctomycetota</taxon>
        <taxon>Planctomycetia</taxon>
        <taxon>Pirellulales</taxon>
        <taxon>Pirellulaceae</taxon>
        <taxon>Pirellula</taxon>
    </lineage>
</organism>
<protein>
    <recommendedName>
        <fullName evidence="4">GH10 domain-containing protein</fullName>
    </recommendedName>
</protein>
<keyword evidence="1" id="KW-0378">Hydrolase</keyword>
<name>D2R4Z6_PIRSD</name>
<keyword evidence="3" id="KW-0624">Polysaccharide degradation</keyword>
<keyword evidence="6" id="KW-1185">Reference proteome</keyword>
<dbReference type="AlphaFoldDB" id="D2R4Z6"/>
<evidence type="ECO:0000259" key="4">
    <source>
        <dbReference type="Pfam" id="PF00331"/>
    </source>
</evidence>
<dbReference type="HOGENOM" id="CLU_556490_0_0_0"/>
<proteinExistence type="predicted"/>
<dbReference type="Proteomes" id="UP000001887">
    <property type="component" value="Chromosome"/>
</dbReference>
<dbReference type="EMBL" id="CP001848">
    <property type="protein sequence ID" value="ADB18958.1"/>
    <property type="molecule type" value="Genomic_DNA"/>
</dbReference>
<evidence type="ECO:0000313" key="5">
    <source>
        <dbReference type="EMBL" id="ADB18958.1"/>
    </source>
</evidence>
<evidence type="ECO:0000313" key="6">
    <source>
        <dbReference type="Proteomes" id="UP000001887"/>
    </source>
</evidence>
<dbReference type="KEGG" id="psl:Psta_4310"/>
<dbReference type="GO" id="GO:0004553">
    <property type="term" value="F:hydrolase activity, hydrolyzing O-glycosyl compounds"/>
    <property type="evidence" value="ECO:0007669"/>
    <property type="project" value="InterPro"/>
</dbReference>
<dbReference type="STRING" id="530564.Psta_4310"/>
<dbReference type="GO" id="GO:0000272">
    <property type="term" value="P:polysaccharide catabolic process"/>
    <property type="evidence" value="ECO:0007669"/>
    <property type="project" value="UniProtKB-KW"/>
</dbReference>
<evidence type="ECO:0000256" key="2">
    <source>
        <dbReference type="ARBA" id="ARBA00023277"/>
    </source>
</evidence>
<keyword evidence="2" id="KW-0119">Carbohydrate metabolism</keyword>
<dbReference type="Gene3D" id="3.20.20.80">
    <property type="entry name" value="Glycosidases"/>
    <property type="match status" value="1"/>
</dbReference>